<accession>A0AAN0Y074</accession>
<dbReference type="AlphaFoldDB" id="A0AAN0Y074"/>
<sequence length="102" mass="11317">MKRDKSLFELDTFYINDFNVDNILTNILVAHKDQKIRHNAPIIIDVSNVLDPTPAFNVLSLKIQLKKHSILLAAITGTNDIGLIGRAIKSGVSFIPKAPTDH</sequence>
<name>A0AAN0Y074_9VIBR</name>
<protein>
    <submittedName>
        <fullName evidence="1">Uncharacterized protein</fullName>
    </submittedName>
</protein>
<gene>
    <name evidence="1" type="ORF">A6E01_20390</name>
</gene>
<evidence type="ECO:0000313" key="1">
    <source>
        <dbReference type="EMBL" id="ANO35574.1"/>
    </source>
</evidence>
<geneLocation type="plasmid" evidence="1 2">
    <name>unnamed1</name>
</geneLocation>
<evidence type="ECO:0000313" key="2">
    <source>
        <dbReference type="Proteomes" id="UP000092018"/>
    </source>
</evidence>
<dbReference type="EMBL" id="CP016179">
    <property type="protein sequence ID" value="ANO35574.1"/>
    <property type="molecule type" value="Genomic_DNA"/>
</dbReference>
<dbReference type="RefSeq" id="WP_065211333.1">
    <property type="nucleotide sequence ID" value="NZ_CP016179.1"/>
</dbReference>
<reference evidence="1 2" key="1">
    <citation type="submission" date="2016-06" db="EMBL/GenBank/DDBJ databases">
        <title>Adaptive Radiation by Waves of Gene Transfer Leads to Fine-Scale Resource Partitioning in Marine Microbes.</title>
        <authorList>
            <person name="Hehemann J.-H."/>
            <person name="Arevalo P."/>
            <person name="Datta M.S."/>
            <person name="Yu X."/>
            <person name="Corzett C."/>
            <person name="Henschel A."/>
            <person name="Preheim S.P."/>
            <person name="Timberlake S."/>
            <person name="Alm E.J."/>
            <person name="Polz M.F."/>
        </authorList>
    </citation>
    <scope>NUCLEOTIDE SEQUENCE [LARGE SCALE GENOMIC DNA]</scope>
    <source>
        <strain evidence="1 2">FF50</strain>
        <plasmid evidence="1 2">unnamed1</plasmid>
    </source>
</reference>
<organism evidence="1 2">
    <name type="scientific">Vibrio breoganii</name>
    <dbReference type="NCBI Taxonomy" id="553239"/>
    <lineage>
        <taxon>Bacteria</taxon>
        <taxon>Pseudomonadati</taxon>
        <taxon>Pseudomonadota</taxon>
        <taxon>Gammaproteobacteria</taxon>
        <taxon>Vibrionales</taxon>
        <taxon>Vibrionaceae</taxon>
        <taxon>Vibrio</taxon>
    </lineage>
</organism>
<proteinExistence type="predicted"/>
<dbReference type="Proteomes" id="UP000092018">
    <property type="component" value="Plasmid unnamed1"/>
</dbReference>
<dbReference type="KEGG" id="vbr:A6E01_20390"/>
<keyword evidence="1" id="KW-0614">Plasmid</keyword>